<dbReference type="Gene3D" id="3.30.70.1560">
    <property type="entry name" value="Alpha-L RNA-binding motif"/>
    <property type="match status" value="1"/>
</dbReference>
<dbReference type="GO" id="GO:0120159">
    <property type="term" value="F:rRNA pseudouridine synthase activity"/>
    <property type="evidence" value="ECO:0007669"/>
    <property type="project" value="UniProtKB-ARBA"/>
</dbReference>
<dbReference type="InterPro" id="IPR042092">
    <property type="entry name" value="PsdUridine_s_RsuA/RluB/E/F_cat"/>
</dbReference>
<keyword evidence="3" id="KW-0694">RNA-binding</keyword>
<dbReference type="InterPro" id="IPR036986">
    <property type="entry name" value="S4_RNA-bd_sf"/>
</dbReference>
<dbReference type="PANTHER" id="PTHR47683:SF2">
    <property type="entry name" value="RNA-BINDING S4 DOMAIN-CONTAINING PROTEIN"/>
    <property type="match status" value="1"/>
</dbReference>
<dbReference type="EMBL" id="JARGDL010000004">
    <property type="protein sequence ID" value="MDF1611441.1"/>
    <property type="molecule type" value="Genomic_DNA"/>
</dbReference>
<dbReference type="InterPro" id="IPR006145">
    <property type="entry name" value="PsdUridine_synth_RsuA/RluA"/>
</dbReference>
<evidence type="ECO:0000256" key="3">
    <source>
        <dbReference type="PROSITE-ProRule" id="PRU00182"/>
    </source>
</evidence>
<dbReference type="GO" id="GO:0000455">
    <property type="term" value="P:enzyme-directed rRNA pseudouridine synthesis"/>
    <property type="evidence" value="ECO:0007669"/>
    <property type="project" value="UniProtKB-ARBA"/>
</dbReference>
<dbReference type="InterPro" id="IPR020094">
    <property type="entry name" value="TruA/RsuA/RluB/E/F_N"/>
</dbReference>
<dbReference type="FunFam" id="3.10.290.10:FF:000003">
    <property type="entry name" value="Pseudouridine synthase"/>
    <property type="match status" value="1"/>
</dbReference>
<evidence type="ECO:0000313" key="6">
    <source>
        <dbReference type="EMBL" id="MDF1611441.1"/>
    </source>
</evidence>
<reference evidence="6" key="1">
    <citation type="submission" date="2023-03" db="EMBL/GenBank/DDBJ databases">
        <title>Stygiobacter electus gen. nov., sp. nov., facultatively anaerobic thermotolerant bacterium of the class Ignavibacteria from a well of Yessentuki mineral water deposit.</title>
        <authorList>
            <person name="Podosokorskaya O.A."/>
            <person name="Elcheninov A.G."/>
            <person name="Petrova N.F."/>
            <person name="Zavarzina D.G."/>
            <person name="Kublanov I.V."/>
            <person name="Merkel A.Y."/>
        </authorList>
    </citation>
    <scope>NUCLEOTIDE SEQUENCE</scope>
    <source>
        <strain evidence="6">09-Me</strain>
    </source>
</reference>
<evidence type="ECO:0000313" key="7">
    <source>
        <dbReference type="Proteomes" id="UP001221302"/>
    </source>
</evidence>
<dbReference type="Proteomes" id="UP001221302">
    <property type="component" value="Unassembled WGS sequence"/>
</dbReference>
<protein>
    <recommendedName>
        <fullName evidence="4">Pseudouridine synthase</fullName>
        <ecNumber evidence="4">5.4.99.-</ecNumber>
    </recommendedName>
</protein>
<evidence type="ECO:0000256" key="2">
    <source>
        <dbReference type="ARBA" id="ARBA00023235"/>
    </source>
</evidence>
<dbReference type="EC" id="5.4.99.-" evidence="4"/>
<dbReference type="PROSITE" id="PS50889">
    <property type="entry name" value="S4"/>
    <property type="match status" value="1"/>
</dbReference>
<evidence type="ECO:0000256" key="4">
    <source>
        <dbReference type="RuleBase" id="RU003887"/>
    </source>
</evidence>
<dbReference type="InterPro" id="IPR020103">
    <property type="entry name" value="PsdUridine_synth_cat_dom_sf"/>
</dbReference>
<dbReference type="Gene3D" id="3.10.290.10">
    <property type="entry name" value="RNA-binding S4 domain"/>
    <property type="match status" value="1"/>
</dbReference>
<organism evidence="6 7">
    <name type="scientific">Stygiobacter electus</name>
    <dbReference type="NCBI Taxonomy" id="3032292"/>
    <lineage>
        <taxon>Bacteria</taxon>
        <taxon>Pseudomonadati</taxon>
        <taxon>Ignavibacteriota</taxon>
        <taxon>Ignavibacteria</taxon>
        <taxon>Ignavibacteriales</taxon>
        <taxon>Melioribacteraceae</taxon>
        <taxon>Stygiobacter</taxon>
    </lineage>
</organism>
<dbReference type="InterPro" id="IPR050343">
    <property type="entry name" value="RsuA_PseudoU_synthase"/>
</dbReference>
<dbReference type="GO" id="GO:0003723">
    <property type="term" value="F:RNA binding"/>
    <property type="evidence" value="ECO:0007669"/>
    <property type="project" value="UniProtKB-KW"/>
</dbReference>
<sequence>MKIRLNRFLSESGVASRRKSEEFIKEGRVTVNNKQVTELATIIDDEIDIVKVDGEKVKPEKKVYFLLNKPKGYITTTSDEQGRKKVTDLIKTKEKIFPVGRLDFDTTGVLILTNDGDFANFLMHPSNKILREYKVLLDKPITEEDKNRLVKGITLDAKKSRFLKLYYPNKDFKESLIVTVSEGRNHFVKRMFSALGYNVKKLERISYANFNVKGIPLGSYRIISKEEIKKVYEDFS</sequence>
<dbReference type="SMART" id="SM00363">
    <property type="entry name" value="S4"/>
    <property type="match status" value="1"/>
</dbReference>
<feature type="domain" description="RNA-binding S4" evidence="5">
    <location>
        <begin position="3"/>
        <end position="65"/>
    </location>
</feature>
<comment type="similarity">
    <text evidence="1 4">Belongs to the pseudouridine synthase RsuA family.</text>
</comment>
<name>A0AAE3NV16_9BACT</name>
<dbReference type="CDD" id="cd00165">
    <property type="entry name" value="S4"/>
    <property type="match status" value="1"/>
</dbReference>
<dbReference type="PANTHER" id="PTHR47683">
    <property type="entry name" value="PSEUDOURIDINE SYNTHASE FAMILY PROTEIN-RELATED"/>
    <property type="match status" value="1"/>
</dbReference>
<dbReference type="Pfam" id="PF00849">
    <property type="entry name" value="PseudoU_synth_2"/>
    <property type="match status" value="1"/>
</dbReference>
<keyword evidence="7" id="KW-1185">Reference proteome</keyword>
<dbReference type="InterPro" id="IPR000748">
    <property type="entry name" value="PsdUridine_synth_RsuA/RluB/E/F"/>
</dbReference>
<dbReference type="RefSeq" id="WP_321535208.1">
    <property type="nucleotide sequence ID" value="NZ_JARGDL010000004.1"/>
</dbReference>
<dbReference type="Gene3D" id="3.30.70.580">
    <property type="entry name" value="Pseudouridine synthase I, catalytic domain, N-terminal subdomain"/>
    <property type="match status" value="1"/>
</dbReference>
<dbReference type="InterPro" id="IPR018496">
    <property type="entry name" value="PsdUridine_synth_RsuA/RluB_CS"/>
</dbReference>
<dbReference type="InterPro" id="IPR002942">
    <property type="entry name" value="S4_RNA-bd"/>
</dbReference>
<gene>
    <name evidence="6" type="ORF">P0M35_04710</name>
</gene>
<dbReference type="SUPFAM" id="SSF55120">
    <property type="entry name" value="Pseudouridine synthase"/>
    <property type="match status" value="1"/>
</dbReference>
<dbReference type="PROSITE" id="PS01149">
    <property type="entry name" value="PSI_RSU"/>
    <property type="match status" value="1"/>
</dbReference>
<dbReference type="AlphaFoldDB" id="A0AAE3NV16"/>
<keyword evidence="2 4" id="KW-0413">Isomerase</keyword>
<evidence type="ECO:0000259" key="5">
    <source>
        <dbReference type="SMART" id="SM00363"/>
    </source>
</evidence>
<proteinExistence type="inferred from homology"/>
<evidence type="ECO:0000256" key="1">
    <source>
        <dbReference type="ARBA" id="ARBA00008348"/>
    </source>
</evidence>
<dbReference type="CDD" id="cd02870">
    <property type="entry name" value="PseudoU_synth_RsuA_like"/>
    <property type="match status" value="1"/>
</dbReference>
<comment type="caution">
    <text evidence="6">The sequence shown here is derived from an EMBL/GenBank/DDBJ whole genome shotgun (WGS) entry which is preliminary data.</text>
</comment>
<dbReference type="Pfam" id="PF01479">
    <property type="entry name" value="S4"/>
    <property type="match status" value="1"/>
</dbReference>
<dbReference type="SUPFAM" id="SSF55174">
    <property type="entry name" value="Alpha-L RNA-binding motif"/>
    <property type="match status" value="1"/>
</dbReference>
<dbReference type="NCBIfam" id="TIGR00093">
    <property type="entry name" value="pseudouridine synthase"/>
    <property type="match status" value="1"/>
</dbReference>
<accession>A0AAE3NV16</accession>